<feature type="region of interest" description="Disordered" evidence="7">
    <location>
        <begin position="691"/>
        <end position="718"/>
    </location>
</feature>
<evidence type="ECO:0000313" key="10">
    <source>
        <dbReference type="Proteomes" id="UP000186922"/>
    </source>
</evidence>
<protein>
    <recommendedName>
        <fullName evidence="6">Phosphodiesterase</fullName>
        <ecNumber evidence="6">3.1.4.-</ecNumber>
    </recommendedName>
</protein>
<dbReference type="PRINTS" id="PR00387">
    <property type="entry name" value="PDIESTERASE1"/>
</dbReference>
<dbReference type="SMART" id="SM00471">
    <property type="entry name" value="HDc"/>
    <property type="match status" value="1"/>
</dbReference>
<keyword evidence="10" id="KW-1185">Reference proteome</keyword>
<feature type="region of interest" description="Disordered" evidence="7">
    <location>
        <begin position="870"/>
        <end position="906"/>
    </location>
</feature>
<dbReference type="InterPro" id="IPR036971">
    <property type="entry name" value="PDEase_catalytic_dom_sf"/>
</dbReference>
<feature type="compositionally biased region" description="Polar residues" evidence="7">
    <location>
        <begin position="41"/>
        <end position="77"/>
    </location>
</feature>
<gene>
    <name evidence="9" type="primary">RvY_10671</name>
    <name evidence="9" type="synonym">RvY_10671.1</name>
    <name evidence="9" type="ORF">RvY_10671-1</name>
</gene>
<dbReference type="SUPFAM" id="SSF109604">
    <property type="entry name" value="HD-domain/PDEase-like"/>
    <property type="match status" value="1"/>
</dbReference>
<feature type="binding site" evidence="5">
    <location>
        <position position="392"/>
    </location>
    <ligand>
        <name>Zn(2+)</name>
        <dbReference type="ChEBI" id="CHEBI:29105"/>
        <label>1</label>
    </ligand>
</feature>
<dbReference type="PANTHER" id="PTHR11347">
    <property type="entry name" value="CYCLIC NUCLEOTIDE PHOSPHODIESTERASE"/>
    <property type="match status" value="1"/>
</dbReference>
<evidence type="ECO:0000256" key="5">
    <source>
        <dbReference type="PIRSR" id="PIRSR623088-3"/>
    </source>
</evidence>
<feature type="domain" description="PDEase" evidence="8">
    <location>
        <begin position="164"/>
        <end position="488"/>
    </location>
</feature>
<dbReference type="GO" id="GO:0007165">
    <property type="term" value="P:signal transduction"/>
    <property type="evidence" value="ECO:0007669"/>
    <property type="project" value="InterPro"/>
</dbReference>
<reference evidence="9 10" key="1">
    <citation type="journal article" date="2016" name="Nat. Commun.">
        <title>Extremotolerant tardigrade genome and improved radiotolerance of human cultured cells by tardigrade-unique protein.</title>
        <authorList>
            <person name="Hashimoto T."/>
            <person name="Horikawa D.D."/>
            <person name="Saito Y."/>
            <person name="Kuwahara H."/>
            <person name="Kozuka-Hata H."/>
            <person name="Shin-I T."/>
            <person name="Minakuchi Y."/>
            <person name="Ohishi K."/>
            <person name="Motoyama A."/>
            <person name="Aizu T."/>
            <person name="Enomoto A."/>
            <person name="Kondo K."/>
            <person name="Tanaka S."/>
            <person name="Hara Y."/>
            <person name="Koshikawa S."/>
            <person name="Sagara H."/>
            <person name="Miura T."/>
            <person name="Yokobori S."/>
            <person name="Miyagawa K."/>
            <person name="Suzuki Y."/>
            <person name="Kubo T."/>
            <person name="Oyama M."/>
            <person name="Kohara Y."/>
            <person name="Fujiyama A."/>
            <person name="Arakawa K."/>
            <person name="Katayama T."/>
            <person name="Toyoda A."/>
            <person name="Kunieda T."/>
        </authorList>
    </citation>
    <scope>NUCLEOTIDE SEQUENCE [LARGE SCALE GENOMIC DNA]</scope>
    <source>
        <strain evidence="9 10">YOKOZUNA-1</strain>
    </source>
</reference>
<dbReference type="Pfam" id="PF00233">
    <property type="entry name" value="PDEase_I"/>
    <property type="match status" value="1"/>
</dbReference>
<dbReference type="EC" id="3.1.4.-" evidence="6"/>
<evidence type="ECO:0000313" key="9">
    <source>
        <dbReference type="EMBL" id="GAU99712.1"/>
    </source>
</evidence>
<name>A0A1D1VI06_RAMVA</name>
<evidence type="ECO:0000256" key="4">
    <source>
        <dbReference type="PIRSR" id="PIRSR623088-2"/>
    </source>
</evidence>
<feature type="binding site" evidence="4">
    <location>
        <begin position="240"/>
        <end position="244"/>
    </location>
    <ligand>
        <name>AMP</name>
        <dbReference type="ChEBI" id="CHEBI:456215"/>
    </ligand>
</feature>
<feature type="region of interest" description="Disordered" evidence="7">
    <location>
        <begin position="736"/>
        <end position="779"/>
    </location>
</feature>
<dbReference type="PROSITE" id="PS00126">
    <property type="entry name" value="PDEASE_I_1"/>
    <property type="match status" value="1"/>
</dbReference>
<dbReference type="EMBL" id="BDGG01000005">
    <property type="protein sequence ID" value="GAU99712.1"/>
    <property type="molecule type" value="Genomic_DNA"/>
</dbReference>
<feature type="binding site" evidence="4">
    <location>
        <position position="281"/>
    </location>
    <ligand>
        <name>AMP</name>
        <dbReference type="ChEBI" id="CHEBI:456215"/>
    </ligand>
</feature>
<dbReference type="InterPro" id="IPR023174">
    <property type="entry name" value="PDEase_CS"/>
</dbReference>
<dbReference type="OrthoDB" id="189220at2759"/>
<evidence type="ECO:0000256" key="7">
    <source>
        <dbReference type="SAM" id="MobiDB-lite"/>
    </source>
</evidence>
<evidence type="ECO:0000256" key="1">
    <source>
        <dbReference type="ARBA" id="ARBA00022723"/>
    </source>
</evidence>
<feature type="active site" description="Proton donor" evidence="3">
    <location>
        <position position="240"/>
    </location>
</feature>
<comment type="similarity">
    <text evidence="6">Belongs to the cyclic nucleotide phosphodiesterase family.</text>
</comment>
<feature type="binding site" evidence="5">
    <location>
        <position position="281"/>
    </location>
    <ligand>
        <name>Zn(2+)</name>
        <dbReference type="ChEBI" id="CHEBI:29105"/>
        <label>1</label>
    </ligand>
</feature>
<dbReference type="InterPro" id="IPR002073">
    <property type="entry name" value="PDEase_catalytic_dom"/>
</dbReference>
<comment type="caution">
    <text evidence="9">The sequence shown here is derived from an EMBL/GenBank/DDBJ whole genome shotgun (WGS) entry which is preliminary data.</text>
</comment>
<dbReference type="GO" id="GO:0046872">
    <property type="term" value="F:metal ion binding"/>
    <property type="evidence" value="ECO:0007669"/>
    <property type="project" value="UniProtKB-KW"/>
</dbReference>
<feature type="compositionally biased region" description="Basic and acidic residues" evidence="7">
    <location>
        <begin position="556"/>
        <end position="573"/>
    </location>
</feature>
<dbReference type="STRING" id="947166.A0A1D1VI06"/>
<evidence type="ECO:0000256" key="6">
    <source>
        <dbReference type="RuleBase" id="RU363067"/>
    </source>
</evidence>
<evidence type="ECO:0000256" key="3">
    <source>
        <dbReference type="PIRSR" id="PIRSR623088-1"/>
    </source>
</evidence>
<feature type="binding site" evidence="4">
    <location>
        <position position="392"/>
    </location>
    <ligand>
        <name>AMP</name>
        <dbReference type="ChEBI" id="CHEBI:456215"/>
    </ligand>
</feature>
<dbReference type="PROSITE" id="PS51845">
    <property type="entry name" value="PDEASE_I_2"/>
    <property type="match status" value="1"/>
</dbReference>
<feature type="region of interest" description="Disordered" evidence="7">
    <location>
        <begin position="1"/>
        <end position="77"/>
    </location>
</feature>
<dbReference type="AlphaFoldDB" id="A0A1D1VI06"/>
<dbReference type="Gene3D" id="1.10.1300.10">
    <property type="entry name" value="3'5'-cyclic nucleotide phosphodiesterase, catalytic domain"/>
    <property type="match status" value="1"/>
</dbReference>
<feature type="region of interest" description="Disordered" evidence="7">
    <location>
        <begin position="549"/>
        <end position="575"/>
    </location>
</feature>
<organism evidence="9 10">
    <name type="scientific">Ramazzottius varieornatus</name>
    <name type="common">Water bear</name>
    <name type="synonym">Tardigrade</name>
    <dbReference type="NCBI Taxonomy" id="947166"/>
    <lineage>
        <taxon>Eukaryota</taxon>
        <taxon>Metazoa</taxon>
        <taxon>Ecdysozoa</taxon>
        <taxon>Tardigrada</taxon>
        <taxon>Eutardigrada</taxon>
        <taxon>Parachela</taxon>
        <taxon>Hypsibioidea</taxon>
        <taxon>Ramazzottiidae</taxon>
        <taxon>Ramazzottius</taxon>
    </lineage>
</organism>
<evidence type="ECO:0000256" key="2">
    <source>
        <dbReference type="ARBA" id="ARBA00022801"/>
    </source>
</evidence>
<dbReference type="InterPro" id="IPR003607">
    <property type="entry name" value="HD/PDEase_dom"/>
</dbReference>
<feature type="binding site" evidence="5">
    <location>
        <position position="280"/>
    </location>
    <ligand>
        <name>Zn(2+)</name>
        <dbReference type="ChEBI" id="CHEBI:29105"/>
        <label>1</label>
    </ligand>
</feature>
<feature type="compositionally biased region" description="Acidic residues" evidence="7">
    <location>
        <begin position="691"/>
        <end position="713"/>
    </location>
</feature>
<feature type="binding site" evidence="5">
    <location>
        <position position="281"/>
    </location>
    <ligand>
        <name>Zn(2+)</name>
        <dbReference type="ChEBI" id="CHEBI:29105"/>
        <label>2</label>
    </ligand>
</feature>
<keyword evidence="2 6" id="KW-0378">Hydrolase</keyword>
<proteinExistence type="inferred from homology"/>
<feature type="binding site" evidence="4">
    <location>
        <position position="443"/>
    </location>
    <ligand>
        <name>AMP</name>
        <dbReference type="ChEBI" id="CHEBI:456215"/>
    </ligand>
</feature>
<dbReference type="InterPro" id="IPR023088">
    <property type="entry name" value="PDEase"/>
</dbReference>
<dbReference type="CDD" id="cd00077">
    <property type="entry name" value="HDc"/>
    <property type="match status" value="1"/>
</dbReference>
<dbReference type="GO" id="GO:0004114">
    <property type="term" value="F:3',5'-cyclic-nucleotide phosphodiesterase activity"/>
    <property type="evidence" value="ECO:0007669"/>
    <property type="project" value="InterPro"/>
</dbReference>
<dbReference type="Proteomes" id="UP000186922">
    <property type="component" value="Unassembled WGS sequence"/>
</dbReference>
<feature type="binding site" evidence="5">
    <location>
        <position position="244"/>
    </location>
    <ligand>
        <name>Zn(2+)</name>
        <dbReference type="ChEBI" id="CHEBI:29105"/>
        <label>1</label>
    </ligand>
</feature>
<feature type="region of interest" description="Disordered" evidence="7">
    <location>
        <begin position="795"/>
        <end position="833"/>
    </location>
</feature>
<comment type="cofactor">
    <cofactor evidence="6">
        <name>a divalent metal cation</name>
        <dbReference type="ChEBI" id="CHEBI:60240"/>
    </cofactor>
    <text evidence="6">Binds 2 divalent metal cations per subunit. Site 1 may preferentially bind zinc ions, while site 2 has a preference for magnesium and/or manganese ions.</text>
</comment>
<sequence length="906" mass="102440">MIPFTSSLRFPPGGTNRDATARASRPASTTPGTDWKAVQAETPSTSLRSQTSIAQPAGSSSVSAQNSQTITRPNVHISRNTQGILEVRIRRDLPAESPLDHEDSPLALASLAEEKSLIQQSSVSEELRHCGRAVISGRFFSLHKNYQRRRSRFKFMKPENGVLVDETYQGPATCLLQHVASWNFNTFTLDHLTNGRALFHLGVHLFEEYGLIQHFRLDHLKLMKCFGMIEASYHGTNPFHNSIHAADVTQALHCVMQQQQIQRHLSKLEIMSALFAAAGHDVDHPGVNQPFLVSTRNYLAALYHNKSVLENHHWRTSICLIRQSGVLDSLTPQELVQFEGTMKTMILATDITRQPELIASFKTLNDKKTLEEIMVDAEDRQFVLQIILKCADINNPCRPWAISRVWSQRCVHEFFKQGDRERRLNLPVTAICDRKTNNLPRIQVGFIEYVVRPLFTEWERFVANALTTNMLKNLKLNLAKWENLAEEYAAKHAEFAQLTSAKPEPPAKVIGRRVLEDIKAWTSELPAVTLPLYHSHRRSIIAGTKRRHSLPPVLSSDKRPRTSFHREQMSDPRSRRHSVFSETLVRFSTSGDPFVDKVSFAEEPHFQQVLYPAPSWSTEDIAPRMSRITSLTCDTEVSRISTAVTADTDSEVDEIGPVFAREDSVDLEEPLTVIMKTSFDDDEHLLTEDGDELCEEDPEVEEEDKENGEEDVLGETRESLLYYDYNARGPRYFEKNIKEEEETEMKSPLPDRRHSRLPHPSSDPLLKRRSIPPFLSLCDPGGGMTGERLVMRRRSDPVTPPFGLANLAAASSQDDEEEAEPPPSRLFQRRRGSEPVAVLSATQRILFQGLHHSSSASSMIEELRRSASLLEEHLERRQPNHHASPGTTSRSGTPLLHRVSSSEDNG</sequence>
<keyword evidence="1 5" id="KW-0479">Metal-binding</keyword>
<accession>A0A1D1VI06</accession>
<feature type="compositionally biased region" description="Low complexity" evidence="7">
    <location>
        <begin position="21"/>
        <end position="31"/>
    </location>
</feature>
<evidence type="ECO:0000259" key="8">
    <source>
        <dbReference type="PROSITE" id="PS51845"/>
    </source>
</evidence>